<proteinExistence type="predicted"/>
<keyword evidence="1" id="KW-1133">Transmembrane helix</keyword>
<gene>
    <name evidence="2" type="ORF">QCA50_007800</name>
</gene>
<keyword evidence="1" id="KW-0812">Transmembrane</keyword>
<evidence type="ECO:0000313" key="3">
    <source>
        <dbReference type="Proteomes" id="UP001385951"/>
    </source>
</evidence>
<dbReference type="PANTHER" id="PTHR40465:SF1">
    <property type="entry name" value="DUF6534 DOMAIN-CONTAINING PROTEIN"/>
    <property type="match status" value="1"/>
</dbReference>
<organism evidence="2 3">
    <name type="scientific">Cerrena zonata</name>
    <dbReference type="NCBI Taxonomy" id="2478898"/>
    <lineage>
        <taxon>Eukaryota</taxon>
        <taxon>Fungi</taxon>
        <taxon>Dikarya</taxon>
        <taxon>Basidiomycota</taxon>
        <taxon>Agaricomycotina</taxon>
        <taxon>Agaricomycetes</taxon>
        <taxon>Polyporales</taxon>
        <taxon>Cerrenaceae</taxon>
        <taxon>Cerrena</taxon>
    </lineage>
</organism>
<dbReference type="EMBL" id="JASBNA010000009">
    <property type="protein sequence ID" value="KAK7689109.1"/>
    <property type="molecule type" value="Genomic_DNA"/>
</dbReference>
<keyword evidence="3" id="KW-1185">Reference proteome</keyword>
<feature type="transmembrane region" description="Helical" evidence="1">
    <location>
        <begin position="70"/>
        <end position="96"/>
    </location>
</feature>
<feature type="transmembrane region" description="Helical" evidence="1">
    <location>
        <begin position="32"/>
        <end position="58"/>
    </location>
</feature>
<comment type="caution">
    <text evidence="2">The sequence shown here is derived from an EMBL/GenBank/DDBJ whole genome shotgun (WGS) entry which is preliminary data.</text>
</comment>
<protein>
    <submittedName>
        <fullName evidence="2">Uncharacterized protein</fullName>
    </submittedName>
</protein>
<evidence type="ECO:0000256" key="1">
    <source>
        <dbReference type="SAM" id="Phobius"/>
    </source>
</evidence>
<keyword evidence="1" id="KW-0472">Membrane</keyword>
<sequence length="120" mass="13204">MIALYFYKLLDDSIPSPPSTIMSPPLPTAANILGGFLIEVSLTLFLYGIVTAQSYIYVFNSKDDHVVLKLVVATVWALESIHSALTIHIMYAYAIVDFGKLAELGFIVWSIGVSNITTYV</sequence>
<name>A0AAW0GH40_9APHY</name>
<evidence type="ECO:0000313" key="2">
    <source>
        <dbReference type="EMBL" id="KAK7689109.1"/>
    </source>
</evidence>
<accession>A0AAW0GH40</accession>
<dbReference type="AlphaFoldDB" id="A0AAW0GH40"/>
<reference evidence="2 3" key="1">
    <citation type="submission" date="2022-09" db="EMBL/GenBank/DDBJ databases">
        <authorList>
            <person name="Palmer J.M."/>
        </authorList>
    </citation>
    <scope>NUCLEOTIDE SEQUENCE [LARGE SCALE GENOMIC DNA]</scope>
    <source>
        <strain evidence="2 3">DSM 7382</strain>
    </source>
</reference>
<dbReference type="PANTHER" id="PTHR40465">
    <property type="entry name" value="CHROMOSOME 1, WHOLE GENOME SHOTGUN SEQUENCE"/>
    <property type="match status" value="1"/>
</dbReference>
<dbReference type="Proteomes" id="UP001385951">
    <property type="component" value="Unassembled WGS sequence"/>
</dbReference>